<dbReference type="InterPro" id="IPR036964">
    <property type="entry name" value="RASGEF_cat_dom_sf"/>
</dbReference>
<feature type="compositionally biased region" description="Basic and acidic residues" evidence="3">
    <location>
        <begin position="28"/>
        <end position="39"/>
    </location>
</feature>
<feature type="domain" description="Ras-GEF" evidence="4">
    <location>
        <begin position="203"/>
        <end position="434"/>
    </location>
</feature>
<sequence>MVSSDSRDSYLNEKPEQNSDVSLIPPEIPEKRSPAKNQRDSGYNELNDPSSMLGTPDQMVEKVLSQHVKSDFIEAFLSSFRTFLALEKLIDELLKRIRQADTCASSSGIPVQILIRVVDQLVYTELNDNIKQKLDDEIFWMMTHREKNFLNYAKQLRDSAQRVVIKKSRSVQRPLSMGALVDNEYEALTEKLRLDGSKFLDYTSEIFAQHLCILDADFYRSIEPSEFVLAAMSETQDSQKTPNFSAAVDHFNSVSYWTQGLILSQNAPGKEATDLRERILNNFFKILSHLRKHNNFNSYFAVVAGVSSKAVTRLHWKSSIQEKIQEFQKITSVDKNFVNYRPVLKDSELPCVPYIGIVRQDLYQVHLREKPMKDGMVNFDRVMRIHKLLEQTRRFRESKYDFQKSADIDRRFCGFQSLQDDDKLWEMSYLIRPLADP</sequence>
<reference evidence="6 7" key="1">
    <citation type="submission" date="2021-04" db="EMBL/GenBank/DDBJ databases">
        <authorList>
            <person name="Bliznina A."/>
        </authorList>
    </citation>
    <scope>NUCLEOTIDE SEQUENCE [LARGE SCALE GENOMIC DNA]</scope>
</reference>
<protein>
    <submittedName>
        <fullName evidence="6">Oidioi.mRNA.OKI2018_I69.PAR.g12987.t1.cds</fullName>
    </submittedName>
</protein>
<dbReference type="InterPro" id="IPR023578">
    <property type="entry name" value="Ras_GEF_dom_sf"/>
</dbReference>
<dbReference type="EMBL" id="OU015568">
    <property type="protein sequence ID" value="CAG5091344.1"/>
    <property type="molecule type" value="Genomic_DNA"/>
</dbReference>
<name>A0ABN7S8T4_OIKDI</name>
<evidence type="ECO:0000256" key="2">
    <source>
        <dbReference type="PROSITE-ProRule" id="PRU00168"/>
    </source>
</evidence>
<evidence type="ECO:0000313" key="6">
    <source>
        <dbReference type="EMBL" id="CAG5091344.1"/>
    </source>
</evidence>
<keyword evidence="1 2" id="KW-0344">Guanine-nucleotide releasing factor</keyword>
<dbReference type="PROSITE" id="PS50009">
    <property type="entry name" value="RASGEF_CAT"/>
    <property type="match status" value="1"/>
</dbReference>
<evidence type="ECO:0000313" key="7">
    <source>
        <dbReference type="Proteomes" id="UP001158576"/>
    </source>
</evidence>
<dbReference type="SUPFAM" id="SSF48366">
    <property type="entry name" value="Ras GEF"/>
    <property type="match status" value="1"/>
</dbReference>
<evidence type="ECO:0000256" key="3">
    <source>
        <dbReference type="SAM" id="MobiDB-lite"/>
    </source>
</evidence>
<dbReference type="PANTHER" id="PTHR23113">
    <property type="entry name" value="GUANINE NUCLEOTIDE EXCHANGE FACTOR"/>
    <property type="match status" value="1"/>
</dbReference>
<dbReference type="Gene3D" id="1.20.870.10">
    <property type="entry name" value="Son of sevenless (SoS) protein Chain: S domain 1"/>
    <property type="match status" value="1"/>
</dbReference>
<dbReference type="PANTHER" id="PTHR23113:SF368">
    <property type="entry name" value="CELL DIVISION CONTROL PROTEIN 25"/>
    <property type="match status" value="1"/>
</dbReference>
<proteinExistence type="predicted"/>
<dbReference type="InterPro" id="IPR000651">
    <property type="entry name" value="Ras-like_Gua-exchang_fac_N"/>
</dbReference>
<feature type="region of interest" description="Disordered" evidence="3">
    <location>
        <begin position="1"/>
        <end position="55"/>
    </location>
</feature>
<feature type="domain" description="N-terminal Ras-GEF" evidence="5">
    <location>
        <begin position="47"/>
        <end position="164"/>
    </location>
</feature>
<dbReference type="InterPro" id="IPR001895">
    <property type="entry name" value="RASGEF_cat_dom"/>
</dbReference>
<gene>
    <name evidence="6" type="ORF">OKIOD_LOCUS4545</name>
</gene>
<evidence type="ECO:0000256" key="1">
    <source>
        <dbReference type="ARBA" id="ARBA00022658"/>
    </source>
</evidence>
<accession>A0ABN7S8T4</accession>
<organism evidence="6 7">
    <name type="scientific">Oikopleura dioica</name>
    <name type="common">Tunicate</name>
    <dbReference type="NCBI Taxonomy" id="34765"/>
    <lineage>
        <taxon>Eukaryota</taxon>
        <taxon>Metazoa</taxon>
        <taxon>Chordata</taxon>
        <taxon>Tunicata</taxon>
        <taxon>Appendicularia</taxon>
        <taxon>Copelata</taxon>
        <taxon>Oikopleuridae</taxon>
        <taxon>Oikopleura</taxon>
    </lineage>
</organism>
<keyword evidence="7" id="KW-1185">Reference proteome</keyword>
<evidence type="ECO:0000259" key="5">
    <source>
        <dbReference type="PROSITE" id="PS50212"/>
    </source>
</evidence>
<dbReference type="PROSITE" id="PS50212">
    <property type="entry name" value="RASGEF_NTER"/>
    <property type="match status" value="1"/>
</dbReference>
<dbReference type="InterPro" id="IPR008937">
    <property type="entry name" value="Ras-like_GEF"/>
</dbReference>
<feature type="compositionally biased region" description="Basic and acidic residues" evidence="3">
    <location>
        <begin position="1"/>
        <end position="17"/>
    </location>
</feature>
<dbReference type="Proteomes" id="UP001158576">
    <property type="component" value="Chromosome PAR"/>
</dbReference>
<dbReference type="Gene3D" id="1.10.840.10">
    <property type="entry name" value="Ras guanine-nucleotide exchange factors catalytic domain"/>
    <property type="match status" value="1"/>
</dbReference>
<evidence type="ECO:0000259" key="4">
    <source>
        <dbReference type="PROSITE" id="PS50009"/>
    </source>
</evidence>
<dbReference type="SMART" id="SM00147">
    <property type="entry name" value="RasGEF"/>
    <property type="match status" value="1"/>
</dbReference>
<dbReference type="Pfam" id="PF00617">
    <property type="entry name" value="RasGEF"/>
    <property type="match status" value="1"/>
</dbReference>